<dbReference type="PANTHER" id="PTHR47510:SF3">
    <property type="entry name" value="ENDO_EXONUCLEASE_PHOSPHATASE DOMAIN-CONTAINING PROTEIN"/>
    <property type="match status" value="1"/>
</dbReference>
<feature type="domain" description="Endonuclease/exonuclease/phosphatase" evidence="1">
    <location>
        <begin position="29"/>
        <end position="219"/>
    </location>
</feature>
<dbReference type="SUPFAM" id="SSF56219">
    <property type="entry name" value="DNase I-like"/>
    <property type="match status" value="1"/>
</dbReference>
<evidence type="ECO:0000259" key="1">
    <source>
        <dbReference type="Pfam" id="PF03372"/>
    </source>
</evidence>
<dbReference type="InterPro" id="IPR005135">
    <property type="entry name" value="Endo/exonuclease/phosphatase"/>
</dbReference>
<dbReference type="EMBL" id="ODYU01007128">
    <property type="protein sequence ID" value="SOQ49630.1"/>
    <property type="molecule type" value="Genomic_DNA"/>
</dbReference>
<accession>A0A2H1W988</accession>
<organism evidence="2">
    <name type="scientific">Spodoptera frugiperda</name>
    <name type="common">Fall armyworm</name>
    <dbReference type="NCBI Taxonomy" id="7108"/>
    <lineage>
        <taxon>Eukaryota</taxon>
        <taxon>Metazoa</taxon>
        <taxon>Ecdysozoa</taxon>
        <taxon>Arthropoda</taxon>
        <taxon>Hexapoda</taxon>
        <taxon>Insecta</taxon>
        <taxon>Pterygota</taxon>
        <taxon>Neoptera</taxon>
        <taxon>Endopterygota</taxon>
        <taxon>Lepidoptera</taxon>
        <taxon>Glossata</taxon>
        <taxon>Ditrysia</taxon>
        <taxon>Noctuoidea</taxon>
        <taxon>Noctuidae</taxon>
        <taxon>Amphipyrinae</taxon>
        <taxon>Spodoptera</taxon>
    </lineage>
</organism>
<protein>
    <submittedName>
        <fullName evidence="2">SFRICE_028236</fullName>
    </submittedName>
</protein>
<evidence type="ECO:0000313" key="2">
    <source>
        <dbReference type="EMBL" id="SOQ49630.1"/>
    </source>
</evidence>
<reference evidence="2" key="1">
    <citation type="submission" date="2016-07" db="EMBL/GenBank/DDBJ databases">
        <authorList>
            <person name="Bretaudeau A."/>
        </authorList>
    </citation>
    <scope>NUCLEOTIDE SEQUENCE</scope>
    <source>
        <strain evidence="2">Rice</strain>
        <tissue evidence="2">Whole body</tissue>
    </source>
</reference>
<dbReference type="GO" id="GO:0003824">
    <property type="term" value="F:catalytic activity"/>
    <property type="evidence" value="ECO:0007669"/>
    <property type="project" value="InterPro"/>
</dbReference>
<dbReference type="InterPro" id="IPR036691">
    <property type="entry name" value="Endo/exonu/phosph_ase_sf"/>
</dbReference>
<gene>
    <name evidence="2" type="ORF">SFRICE_028236</name>
</gene>
<sequence length="591" mass="67959">MANKKLSFYYQNVRGLRTKVLCTFNNTLHCNYDILLFTETWLQSDILDTELCDDRYQIFRQDRDLGLTGKKTGGGVMLCINHKINATRCHDFLCNGIEVLHVRLSALSIAAVRDLHIILLYIPPDASSIPSQLDSIIESLTNIQNSCDNHDYIFLGDFNLPCLTWSDEGFSTINDYPQHMRIAATTFADSVGMLGFTQYNFIPNCNNRTLDLCFSTTPIIISQSDDPLLREDAYHPALILTATDLFLTPLREVHMPRPNFYRGNYKELNDYFSKIDWDEVLAADLLDDVIDAFYKEINVGVERFIPLNNKLKHRRYPVWYSRSLIKIIREKTKMHIKWKKYENPRDYQEFSILRARQHSIQKSCFNNYMTLTEKNIRNSPKTFWTYVKSKRGGSQYPKAFTVNDKTYEDGNGICTAFGEYFHSVFAGPSAHLSTSVGSTCTTSELVEGSSNVISTLTITEDSAGGQVDVIYTDFEKAFDRVDHVILLSKLQNLGIHGDLLRWMLDMLLLFDILRGKIDSGELLSCIEFCTQRSRTRHTHLFSVPSHRSNYGSNAVMTRLPRLYIDKFESLDIFHLSKLSFRKSLVEMLTDS</sequence>
<proteinExistence type="predicted"/>
<name>A0A2H1W988_SPOFR</name>
<dbReference type="Pfam" id="PF03372">
    <property type="entry name" value="Exo_endo_phos"/>
    <property type="match status" value="1"/>
</dbReference>
<dbReference type="AlphaFoldDB" id="A0A2H1W988"/>
<dbReference type="Gene3D" id="3.60.10.10">
    <property type="entry name" value="Endonuclease/exonuclease/phosphatase"/>
    <property type="match status" value="1"/>
</dbReference>
<dbReference type="PANTHER" id="PTHR47510">
    <property type="entry name" value="REVERSE TRANSCRIPTASE DOMAIN-CONTAINING PROTEIN"/>
    <property type="match status" value="1"/>
</dbReference>